<name>A0A1N7N5X0_9RHOB</name>
<keyword evidence="4" id="KW-0443">Lipid metabolism</keyword>
<dbReference type="AlphaFoldDB" id="A0A1N7N5X0"/>
<dbReference type="InterPro" id="IPR052351">
    <property type="entry name" value="Ornithine_N-alpha-AT"/>
</dbReference>
<sequence>MPMPMPDRGPRFRVGLARTPDALRAAQRLRYRVFVEELGGGGTMVDHAARIEQDRFDAVCDHLLLYDDARPADPVVGVYRLLRDAGARAVGGFYSEGEYDLAPLRRTNRPLLELGRSCLQPDYRGGAAMMHLWQGVADYVEDHGPQILFGVASFHGTDAAALAQPLANLHHRHLAPPELRVRSRAFQPMDLLPEDRIDRRQAVRDTPALIKAYLRLGGMVGEGAFVDRAFNTVDVCLVMETARLKAARQSGVYAPRAGDRGEQGDRGETGARLGAGSR</sequence>
<proteinExistence type="inferred from homology"/>
<gene>
    <name evidence="12" type="ORF">SAMN05421759_10713</name>
</gene>
<dbReference type="Pfam" id="PF13444">
    <property type="entry name" value="Acetyltransf_5"/>
    <property type="match status" value="1"/>
</dbReference>
<evidence type="ECO:0000256" key="2">
    <source>
        <dbReference type="ARBA" id="ARBA00022516"/>
    </source>
</evidence>
<protein>
    <recommendedName>
        <fullName evidence="8">L-ornithine N(alpha)-acyltransferase</fullName>
        <ecNumber evidence="7">2.3.2.30</ecNumber>
    </recommendedName>
</protein>
<dbReference type="STRING" id="633194.SAMN05421759_10713"/>
<comment type="function">
    <text evidence="9">Catalyzes the first step in the biosynthesis of ornithine lipids, which are phosphorus-free membrane lipids. Catalyzes the 3-hydroxyacyl-acyl carrier protein-dependent acylation of ornithine to form lyso-ornithine lipid (LOL).</text>
</comment>
<evidence type="ECO:0000313" key="13">
    <source>
        <dbReference type="Proteomes" id="UP000186684"/>
    </source>
</evidence>
<dbReference type="Proteomes" id="UP000186684">
    <property type="component" value="Unassembled WGS sequence"/>
</dbReference>
<keyword evidence="13" id="KW-1185">Reference proteome</keyword>
<dbReference type="PANTHER" id="PTHR37323">
    <property type="entry name" value="GCN5-RELATED N-ACETYLTRANSFERASE"/>
    <property type="match status" value="1"/>
</dbReference>
<evidence type="ECO:0000256" key="1">
    <source>
        <dbReference type="ARBA" id="ARBA00005189"/>
    </source>
</evidence>
<evidence type="ECO:0000256" key="9">
    <source>
        <dbReference type="ARBA" id="ARBA00045724"/>
    </source>
</evidence>
<evidence type="ECO:0000256" key="6">
    <source>
        <dbReference type="ARBA" id="ARBA00038095"/>
    </source>
</evidence>
<dbReference type="EC" id="2.3.2.30" evidence="7"/>
<comment type="pathway">
    <text evidence="1">Lipid metabolism.</text>
</comment>
<comment type="similarity">
    <text evidence="6">Belongs to the acetyltransferase family. OlsB subfamily.</text>
</comment>
<evidence type="ECO:0000256" key="5">
    <source>
        <dbReference type="ARBA" id="ARBA00023315"/>
    </source>
</evidence>
<dbReference type="EMBL" id="FTOQ01000007">
    <property type="protein sequence ID" value="SIS93803.1"/>
    <property type="molecule type" value="Genomic_DNA"/>
</dbReference>
<dbReference type="PANTHER" id="PTHR37323:SF1">
    <property type="entry name" value="L-ORNITHINE N(ALPHA)-ACYLTRANSFERASE"/>
    <property type="match status" value="1"/>
</dbReference>
<keyword evidence="3 12" id="KW-0808">Transferase</keyword>
<dbReference type="InterPro" id="IPR016181">
    <property type="entry name" value="Acyl_CoA_acyltransferase"/>
</dbReference>
<evidence type="ECO:0000256" key="10">
    <source>
        <dbReference type="ARBA" id="ARBA00047785"/>
    </source>
</evidence>
<evidence type="ECO:0000256" key="4">
    <source>
        <dbReference type="ARBA" id="ARBA00023098"/>
    </source>
</evidence>
<organism evidence="12 13">
    <name type="scientific">Roseivivax lentus</name>
    <dbReference type="NCBI Taxonomy" id="633194"/>
    <lineage>
        <taxon>Bacteria</taxon>
        <taxon>Pseudomonadati</taxon>
        <taxon>Pseudomonadota</taxon>
        <taxon>Alphaproteobacteria</taxon>
        <taxon>Rhodobacterales</taxon>
        <taxon>Roseobacteraceae</taxon>
        <taxon>Roseivivax</taxon>
    </lineage>
</organism>
<evidence type="ECO:0000256" key="11">
    <source>
        <dbReference type="SAM" id="MobiDB-lite"/>
    </source>
</evidence>
<evidence type="ECO:0000256" key="7">
    <source>
        <dbReference type="ARBA" id="ARBA00039058"/>
    </source>
</evidence>
<dbReference type="SUPFAM" id="SSF55729">
    <property type="entry name" value="Acyl-CoA N-acyltransferases (Nat)"/>
    <property type="match status" value="1"/>
</dbReference>
<evidence type="ECO:0000256" key="8">
    <source>
        <dbReference type="ARBA" id="ARBA00039866"/>
    </source>
</evidence>
<dbReference type="GO" id="GO:0006629">
    <property type="term" value="P:lipid metabolic process"/>
    <property type="evidence" value="ECO:0007669"/>
    <property type="project" value="UniProtKB-KW"/>
</dbReference>
<accession>A0A1N7N5X0</accession>
<reference evidence="13" key="1">
    <citation type="submission" date="2017-01" db="EMBL/GenBank/DDBJ databases">
        <authorList>
            <person name="Varghese N."/>
            <person name="Submissions S."/>
        </authorList>
    </citation>
    <scope>NUCLEOTIDE SEQUENCE [LARGE SCALE GENOMIC DNA]</scope>
    <source>
        <strain evidence="13">DSM 29430</strain>
    </source>
</reference>
<dbReference type="Gene3D" id="3.40.630.30">
    <property type="match status" value="1"/>
</dbReference>
<evidence type="ECO:0000313" key="12">
    <source>
        <dbReference type="EMBL" id="SIS93803.1"/>
    </source>
</evidence>
<keyword evidence="2" id="KW-0444">Lipid biosynthesis</keyword>
<dbReference type="GO" id="GO:0043810">
    <property type="term" value="F:ornithine-acyl [acyl carrier protein] N-acyltransferase activity"/>
    <property type="evidence" value="ECO:0007669"/>
    <property type="project" value="UniProtKB-EC"/>
</dbReference>
<comment type="catalytic activity">
    <reaction evidence="10">
        <text>a (3R)-hydroxyacyl-[ACP] + L-ornithine = a lyso-ornithine lipid + holo-[ACP] + H(+)</text>
        <dbReference type="Rhea" id="RHEA:20633"/>
        <dbReference type="Rhea" id="RHEA-COMP:9685"/>
        <dbReference type="Rhea" id="RHEA-COMP:9945"/>
        <dbReference type="ChEBI" id="CHEBI:15378"/>
        <dbReference type="ChEBI" id="CHEBI:46911"/>
        <dbReference type="ChEBI" id="CHEBI:64479"/>
        <dbReference type="ChEBI" id="CHEBI:78827"/>
        <dbReference type="ChEBI" id="CHEBI:138482"/>
        <dbReference type="EC" id="2.3.2.30"/>
    </reaction>
    <physiologicalReaction direction="left-to-right" evidence="10">
        <dbReference type="Rhea" id="RHEA:20634"/>
    </physiologicalReaction>
</comment>
<evidence type="ECO:0000256" key="3">
    <source>
        <dbReference type="ARBA" id="ARBA00022679"/>
    </source>
</evidence>
<feature type="compositionally biased region" description="Basic and acidic residues" evidence="11">
    <location>
        <begin position="257"/>
        <end position="269"/>
    </location>
</feature>
<keyword evidence="5 12" id="KW-0012">Acyltransferase</keyword>
<feature type="region of interest" description="Disordered" evidence="11">
    <location>
        <begin position="255"/>
        <end position="278"/>
    </location>
</feature>